<sequence>ILGFSIHKRFPSVFQQVVHLKNSQNLYYNKKNSHEKIEIGKNTTFMPFFELCTQDGFVITLLYIETPNYYTFSNNKFSRKKQRQPISQYPGIYKSTVLGRVYTVHLSNLEYYYMRMILHHVRKPLKI</sequence>
<name>A0A6G0Z3B6_APHCR</name>
<feature type="non-terminal residue" evidence="1">
    <location>
        <position position="1"/>
    </location>
</feature>
<reference evidence="1 2" key="1">
    <citation type="submission" date="2019-08" db="EMBL/GenBank/DDBJ databases">
        <title>Whole genome of Aphis craccivora.</title>
        <authorList>
            <person name="Voronova N.V."/>
            <person name="Shulinski R.S."/>
            <person name="Bandarenka Y.V."/>
            <person name="Zhorov D.G."/>
            <person name="Warner D."/>
        </authorList>
    </citation>
    <scope>NUCLEOTIDE SEQUENCE [LARGE SCALE GENOMIC DNA]</scope>
    <source>
        <strain evidence="1">180601</strain>
        <tissue evidence="1">Whole Body</tissue>
    </source>
</reference>
<keyword evidence="2" id="KW-1185">Reference proteome</keyword>
<dbReference type="OrthoDB" id="1728974at2759"/>
<gene>
    <name evidence="1" type="ORF">FWK35_00018129</name>
</gene>
<evidence type="ECO:0000313" key="2">
    <source>
        <dbReference type="Proteomes" id="UP000478052"/>
    </source>
</evidence>
<evidence type="ECO:0000313" key="1">
    <source>
        <dbReference type="EMBL" id="KAF0765074.1"/>
    </source>
</evidence>
<dbReference type="EMBL" id="VUJU01001492">
    <property type="protein sequence ID" value="KAF0765074.1"/>
    <property type="molecule type" value="Genomic_DNA"/>
</dbReference>
<proteinExistence type="predicted"/>
<dbReference type="AlphaFoldDB" id="A0A6G0Z3B6"/>
<comment type="caution">
    <text evidence="1">The sequence shown here is derived from an EMBL/GenBank/DDBJ whole genome shotgun (WGS) entry which is preliminary data.</text>
</comment>
<dbReference type="Proteomes" id="UP000478052">
    <property type="component" value="Unassembled WGS sequence"/>
</dbReference>
<organism evidence="1 2">
    <name type="scientific">Aphis craccivora</name>
    <name type="common">Cowpea aphid</name>
    <dbReference type="NCBI Taxonomy" id="307492"/>
    <lineage>
        <taxon>Eukaryota</taxon>
        <taxon>Metazoa</taxon>
        <taxon>Ecdysozoa</taxon>
        <taxon>Arthropoda</taxon>
        <taxon>Hexapoda</taxon>
        <taxon>Insecta</taxon>
        <taxon>Pterygota</taxon>
        <taxon>Neoptera</taxon>
        <taxon>Paraneoptera</taxon>
        <taxon>Hemiptera</taxon>
        <taxon>Sternorrhyncha</taxon>
        <taxon>Aphidomorpha</taxon>
        <taxon>Aphidoidea</taxon>
        <taxon>Aphididae</taxon>
        <taxon>Aphidini</taxon>
        <taxon>Aphis</taxon>
        <taxon>Aphis</taxon>
    </lineage>
</organism>
<protein>
    <submittedName>
        <fullName evidence="1">Uncharacterized protein</fullName>
    </submittedName>
</protein>
<accession>A0A6G0Z3B6</accession>